<feature type="compositionally biased region" description="Low complexity" evidence="1">
    <location>
        <begin position="866"/>
        <end position="893"/>
    </location>
</feature>
<gene>
    <name evidence="2" type="ORF">FA13DRAFT_1711304</name>
</gene>
<evidence type="ECO:0000313" key="3">
    <source>
        <dbReference type="Proteomes" id="UP000298030"/>
    </source>
</evidence>
<feature type="region of interest" description="Disordered" evidence="1">
    <location>
        <begin position="784"/>
        <end position="838"/>
    </location>
</feature>
<evidence type="ECO:0000256" key="1">
    <source>
        <dbReference type="SAM" id="MobiDB-lite"/>
    </source>
</evidence>
<keyword evidence="3" id="KW-1185">Reference proteome</keyword>
<dbReference type="AlphaFoldDB" id="A0A4Y7T5G2"/>
<dbReference type="Proteomes" id="UP000298030">
    <property type="component" value="Unassembled WGS sequence"/>
</dbReference>
<feature type="compositionally biased region" description="Low complexity" evidence="1">
    <location>
        <begin position="1"/>
        <end position="16"/>
    </location>
</feature>
<dbReference type="EMBL" id="QPFP01000028">
    <property type="protein sequence ID" value="TEB29360.1"/>
    <property type="molecule type" value="Genomic_DNA"/>
</dbReference>
<proteinExistence type="predicted"/>
<organism evidence="2 3">
    <name type="scientific">Coprinellus micaceus</name>
    <name type="common">Glistening ink-cap mushroom</name>
    <name type="synonym">Coprinus micaceus</name>
    <dbReference type="NCBI Taxonomy" id="71717"/>
    <lineage>
        <taxon>Eukaryota</taxon>
        <taxon>Fungi</taxon>
        <taxon>Dikarya</taxon>
        <taxon>Basidiomycota</taxon>
        <taxon>Agaricomycotina</taxon>
        <taxon>Agaricomycetes</taxon>
        <taxon>Agaricomycetidae</taxon>
        <taxon>Agaricales</taxon>
        <taxon>Agaricineae</taxon>
        <taxon>Psathyrellaceae</taxon>
        <taxon>Coprinellus</taxon>
    </lineage>
</organism>
<comment type="caution">
    <text evidence="2">The sequence shown here is derived from an EMBL/GenBank/DDBJ whole genome shotgun (WGS) entry which is preliminary data.</text>
</comment>
<feature type="region of interest" description="Disordered" evidence="1">
    <location>
        <begin position="927"/>
        <end position="1034"/>
    </location>
</feature>
<accession>A0A4Y7T5G2</accession>
<evidence type="ECO:0000313" key="2">
    <source>
        <dbReference type="EMBL" id="TEB29360.1"/>
    </source>
</evidence>
<feature type="region of interest" description="Disordered" evidence="1">
    <location>
        <begin position="1"/>
        <end position="198"/>
    </location>
</feature>
<feature type="region of interest" description="Disordered" evidence="1">
    <location>
        <begin position="729"/>
        <end position="772"/>
    </location>
</feature>
<protein>
    <submittedName>
        <fullName evidence="2">Uncharacterized protein</fullName>
    </submittedName>
</protein>
<feature type="compositionally biased region" description="Basic residues" evidence="1">
    <location>
        <begin position="50"/>
        <end position="61"/>
    </location>
</feature>
<sequence length="1166" mass="122112">MPIADSDPALAAPAAPTRRRLRSDRTSAQEQLPPMTSPPRARRDATVRGRGARRGKTRGKANRGGLCKQNLGAYLGTIPEENLGAGGHLREHSAPLGPGVANEKTGRREADPASSREVAPAEGRPGSHQTEPAVAQNLPPLSPQTGYEGVSPSPSPGTPGEAGQNLHTGEDAFSAPEDSDLSEPETPTRGRQKAGRISDAGKAAMDLAFAKMRQEIELLSANVDANESELRQLYLAIFLDERLATINGLPWSTAVAILDTFKNPGVQAAPPTSIDGFAYSALQEIYSCFERLDELVVGLAKDLKRTAGSILGRWKKTYAIPRPQKNAFNTFQAMSKTMRHMSGEQSGLTPSAASVSYSAQKKAGVVDAKVGIYRQVQALDSRYQTEQVREKLFHRTKASLTKLSNEAAERGIETCFVITGSAPLGDAGMQHFYETPGLDGMYQQYFKLTPDMVCGLARVYATEKIAKPLVSEASAAVEEAWSSKQHLAGPAAHLKRTNSNRAKLLQKVLAVESLDPSPEHSTDGSRVVITPPSWVPVNSKDTKSYIGEYMGAICKTLNPSSARNDASGWPWKAVNGVLIEAGYYGTGWPASAIFPGEAPRGKSKASDGNRDMANGQRVSFCREVRLRPLVFYRANREDLLTGKLPVWVGAAPRLTKEEAQAVKKGKSSGTDAAVWPIAKGRCFYASPNGFVPGFDHGPRFVVKGEEDQLAEAAEISEFQKLVEGEVKRRASSASAESGRERAPGGANKLPGEGLPSPSHQGDPFTRYPGCDPKALASEAVPAVATPLSPLPPHNATPPSAGKAPPTESSLAHPSRLGSAQPPPQAAALFKAPPTQPPFGFPLPERLPQPATVALVPPAGPQPFAPPTAVEPSEAAPSSSAPASSWGAPRASSGAPFCSANRASTGSDAARAAFPWSIKKPGVISPLQAPAAQTSRPPPFPSPRMGDLPGQGPAEPAAFPKSRPQGNALGGARKRPSSSAAVAEARAKRPRTFSPGEGGRAAATPNVLRDSAAYQPPGIPAAELENSAPPAAPGAVHPAAAALASAPLLPSSPAAANLPTSSTAPVDQSTIRAVLEHLCRTGFAGSSGLSLGAGIGTGGGANVGAGVGATASASGPAMAWPRASEPPEHRLLPPFLSLFIFQLPNAALRSVRARANARLLRLPQRDY</sequence>
<reference evidence="2 3" key="1">
    <citation type="journal article" date="2019" name="Nat. Ecol. Evol.">
        <title>Megaphylogeny resolves global patterns of mushroom evolution.</title>
        <authorList>
            <person name="Varga T."/>
            <person name="Krizsan K."/>
            <person name="Foldi C."/>
            <person name="Dima B."/>
            <person name="Sanchez-Garcia M."/>
            <person name="Sanchez-Ramirez S."/>
            <person name="Szollosi G.J."/>
            <person name="Szarkandi J.G."/>
            <person name="Papp V."/>
            <person name="Albert L."/>
            <person name="Andreopoulos W."/>
            <person name="Angelini C."/>
            <person name="Antonin V."/>
            <person name="Barry K.W."/>
            <person name="Bougher N.L."/>
            <person name="Buchanan P."/>
            <person name="Buyck B."/>
            <person name="Bense V."/>
            <person name="Catcheside P."/>
            <person name="Chovatia M."/>
            <person name="Cooper J."/>
            <person name="Damon W."/>
            <person name="Desjardin D."/>
            <person name="Finy P."/>
            <person name="Geml J."/>
            <person name="Haridas S."/>
            <person name="Hughes K."/>
            <person name="Justo A."/>
            <person name="Karasinski D."/>
            <person name="Kautmanova I."/>
            <person name="Kiss B."/>
            <person name="Kocsube S."/>
            <person name="Kotiranta H."/>
            <person name="LaButti K.M."/>
            <person name="Lechner B.E."/>
            <person name="Liimatainen K."/>
            <person name="Lipzen A."/>
            <person name="Lukacs Z."/>
            <person name="Mihaltcheva S."/>
            <person name="Morgado L.N."/>
            <person name="Niskanen T."/>
            <person name="Noordeloos M.E."/>
            <person name="Ohm R.A."/>
            <person name="Ortiz-Santana B."/>
            <person name="Ovrebo C."/>
            <person name="Racz N."/>
            <person name="Riley R."/>
            <person name="Savchenko A."/>
            <person name="Shiryaev A."/>
            <person name="Soop K."/>
            <person name="Spirin V."/>
            <person name="Szebenyi C."/>
            <person name="Tomsovsky M."/>
            <person name="Tulloss R.E."/>
            <person name="Uehling J."/>
            <person name="Grigoriev I.V."/>
            <person name="Vagvolgyi C."/>
            <person name="Papp T."/>
            <person name="Martin F.M."/>
            <person name="Miettinen O."/>
            <person name="Hibbett D.S."/>
            <person name="Nagy L.G."/>
        </authorList>
    </citation>
    <scope>NUCLEOTIDE SEQUENCE [LARGE SCALE GENOMIC DNA]</scope>
    <source>
        <strain evidence="2 3">FP101781</strain>
    </source>
</reference>
<name>A0A4Y7T5G2_COPMI</name>
<feature type="region of interest" description="Disordered" evidence="1">
    <location>
        <begin position="855"/>
        <end position="893"/>
    </location>
</feature>
<dbReference type="OrthoDB" id="2675889at2759"/>